<dbReference type="Pfam" id="PF00749">
    <property type="entry name" value="tRNA-synt_1c"/>
    <property type="match status" value="1"/>
</dbReference>
<dbReference type="SUPFAM" id="SSF52374">
    <property type="entry name" value="Nucleotidylyl transferase"/>
    <property type="match status" value="1"/>
</dbReference>
<dbReference type="PANTHER" id="PTHR43311:SF1">
    <property type="entry name" value="GLUTAMYL-Q TRNA(ASP) SYNTHETASE"/>
    <property type="match status" value="1"/>
</dbReference>
<dbReference type="PROSITE" id="PS51257">
    <property type="entry name" value="PROKAR_LIPOPROTEIN"/>
    <property type="match status" value="1"/>
</dbReference>
<gene>
    <name evidence="10" type="primary">gluQRS</name>
    <name evidence="7" type="synonym">gluQ</name>
    <name evidence="10" type="ORF">ABDB84_00595</name>
</gene>
<dbReference type="InterPro" id="IPR022380">
    <property type="entry name" value="Glu-Q_tRNA(Asp)_Synthase"/>
</dbReference>
<accession>A0ABU9YTJ5</accession>
<feature type="binding site" evidence="7">
    <location>
        <begin position="12"/>
        <end position="16"/>
    </location>
    <ligand>
        <name>L-glutamate</name>
        <dbReference type="ChEBI" id="CHEBI:29985"/>
    </ligand>
</feature>
<evidence type="ECO:0000256" key="2">
    <source>
        <dbReference type="ARBA" id="ARBA00022723"/>
    </source>
</evidence>
<evidence type="ECO:0000313" key="11">
    <source>
        <dbReference type="Proteomes" id="UP001410394"/>
    </source>
</evidence>
<dbReference type="NCBIfam" id="NF004314">
    <property type="entry name" value="PRK05710.1-3"/>
    <property type="match status" value="1"/>
</dbReference>
<feature type="binding site" evidence="7">
    <location>
        <position position="48"/>
    </location>
    <ligand>
        <name>L-glutamate</name>
        <dbReference type="ChEBI" id="CHEBI:29985"/>
    </ligand>
</feature>
<feature type="binding site" evidence="7">
    <location>
        <position position="182"/>
    </location>
    <ligand>
        <name>L-glutamate</name>
        <dbReference type="ChEBI" id="CHEBI:29985"/>
    </ligand>
</feature>
<reference evidence="10 11" key="1">
    <citation type="journal article" date="2018" name="Int. J. Syst. Evol. Microbiol.">
        <title>Uliginosibacterium sediminicola sp. nov., isolated from freshwater sediment.</title>
        <authorList>
            <person name="Hwang W.M."/>
            <person name="Kim S.M."/>
            <person name="Kang K."/>
            <person name="Ahn T.Y."/>
        </authorList>
    </citation>
    <scope>NUCLEOTIDE SEQUENCE [LARGE SCALE GENOMIC DNA]</scope>
    <source>
        <strain evidence="10 11">M1-21</strain>
    </source>
</reference>
<evidence type="ECO:0000256" key="6">
    <source>
        <dbReference type="ARBA" id="ARBA00023146"/>
    </source>
</evidence>
<comment type="function">
    <text evidence="7">Catalyzes the tRNA-independent activation of glutamate in presence of ATP and the subsequent transfer of glutamate onto a tRNA(Asp). Glutamate is transferred on the 2-amino-5-(4,5-dihydroxy-2-cyclopenten-1-yl) moiety of the queuosine in the wobble position of the QUC anticodon.</text>
</comment>
<dbReference type="EMBL" id="JBDIVE010000001">
    <property type="protein sequence ID" value="MEN3066953.1"/>
    <property type="molecule type" value="Genomic_DNA"/>
</dbReference>
<comment type="similarity">
    <text evidence="7">Belongs to the class-I aminoacyl-tRNA synthetase family. GluQ subfamily.</text>
</comment>
<feature type="binding site" evidence="7">
    <location>
        <position position="124"/>
    </location>
    <ligand>
        <name>Zn(2+)</name>
        <dbReference type="ChEBI" id="CHEBI:29105"/>
    </ligand>
</feature>
<protein>
    <recommendedName>
        <fullName evidence="7">Glutamyl-Q tRNA(Asp) synthetase</fullName>
        <shortName evidence="7">Glu-Q-RSs</shortName>
        <ecNumber evidence="7">6.1.1.-</ecNumber>
    </recommendedName>
</protein>
<evidence type="ECO:0000313" key="10">
    <source>
        <dbReference type="EMBL" id="MEN3066953.1"/>
    </source>
</evidence>
<keyword evidence="2 7" id="KW-0479">Metal-binding</keyword>
<keyword evidence="4 7" id="KW-0862">Zinc</keyword>
<dbReference type="InterPro" id="IPR014729">
    <property type="entry name" value="Rossmann-like_a/b/a_fold"/>
</dbReference>
<feature type="short sequence motif" description="'KMSKS' region" evidence="7">
    <location>
        <begin position="238"/>
        <end position="242"/>
    </location>
</feature>
<dbReference type="InterPro" id="IPR049940">
    <property type="entry name" value="GluQ/Sye"/>
</dbReference>
<dbReference type="NCBIfam" id="TIGR03838">
    <property type="entry name" value="queuosine_YadB"/>
    <property type="match status" value="1"/>
</dbReference>
<dbReference type="EC" id="6.1.1.-" evidence="7"/>
<dbReference type="PRINTS" id="PR00987">
    <property type="entry name" value="TRNASYNTHGLU"/>
</dbReference>
<dbReference type="GO" id="GO:0016874">
    <property type="term" value="F:ligase activity"/>
    <property type="evidence" value="ECO:0007669"/>
    <property type="project" value="UniProtKB-KW"/>
</dbReference>
<keyword evidence="1 7" id="KW-0436">Ligase</keyword>
<dbReference type="RefSeq" id="WP_345917723.1">
    <property type="nucleotide sequence ID" value="NZ_JBDIVE010000001.1"/>
</dbReference>
<keyword evidence="5 7" id="KW-0067">ATP-binding</keyword>
<feature type="binding site" evidence="7">
    <location>
        <position position="128"/>
    </location>
    <ligand>
        <name>Zn(2+)</name>
        <dbReference type="ChEBI" id="CHEBI:29105"/>
    </ligand>
</feature>
<dbReference type="InterPro" id="IPR020058">
    <property type="entry name" value="Glu/Gln-tRNA-synth_Ib_cat-dom"/>
</dbReference>
<comment type="caution">
    <text evidence="10">The sequence shown here is derived from an EMBL/GenBank/DDBJ whole genome shotgun (WGS) entry which is preliminary data.</text>
</comment>
<dbReference type="InterPro" id="IPR000924">
    <property type="entry name" value="Glu/Gln-tRNA-synth"/>
</dbReference>
<feature type="binding site" evidence="7">
    <location>
        <position position="106"/>
    </location>
    <ligand>
        <name>Zn(2+)</name>
        <dbReference type="ChEBI" id="CHEBI:29105"/>
    </ligand>
</feature>
<keyword evidence="8" id="KW-0648">Protein biosynthesis</keyword>
<name>A0ABU9YTJ5_9RHOO</name>
<feature type="binding site" evidence="7">
    <location>
        <position position="104"/>
    </location>
    <ligand>
        <name>Zn(2+)</name>
        <dbReference type="ChEBI" id="CHEBI:29105"/>
    </ligand>
</feature>
<dbReference type="NCBIfam" id="NF004313">
    <property type="entry name" value="PRK05710.1-2"/>
    <property type="match status" value="1"/>
</dbReference>
<keyword evidence="11" id="KW-1185">Reference proteome</keyword>
<dbReference type="Gene3D" id="3.40.50.620">
    <property type="entry name" value="HUPs"/>
    <property type="match status" value="1"/>
</dbReference>
<keyword evidence="3 7" id="KW-0547">Nucleotide-binding</keyword>
<evidence type="ECO:0000256" key="7">
    <source>
        <dbReference type="HAMAP-Rule" id="MF_01428"/>
    </source>
</evidence>
<organism evidence="10 11">
    <name type="scientific">Uliginosibacterium sediminicola</name>
    <dbReference type="NCBI Taxonomy" id="2024550"/>
    <lineage>
        <taxon>Bacteria</taxon>
        <taxon>Pseudomonadati</taxon>
        <taxon>Pseudomonadota</taxon>
        <taxon>Betaproteobacteria</taxon>
        <taxon>Rhodocyclales</taxon>
        <taxon>Zoogloeaceae</taxon>
        <taxon>Uliginosibacterium</taxon>
    </lineage>
</organism>
<feature type="binding site" evidence="7">
    <location>
        <position position="200"/>
    </location>
    <ligand>
        <name>L-glutamate</name>
        <dbReference type="ChEBI" id="CHEBI:29985"/>
    </ligand>
</feature>
<feature type="short sequence motif" description="'HIGH' region" evidence="7">
    <location>
        <begin position="15"/>
        <end position="25"/>
    </location>
</feature>
<evidence type="ECO:0000256" key="4">
    <source>
        <dbReference type="ARBA" id="ARBA00022833"/>
    </source>
</evidence>
<comment type="cofactor">
    <cofactor evidence="7">
        <name>Zn(2+)</name>
        <dbReference type="ChEBI" id="CHEBI:29105"/>
    </cofactor>
    <text evidence="7">Binds 1 zinc ion per subunit.</text>
</comment>
<evidence type="ECO:0000259" key="9">
    <source>
        <dbReference type="Pfam" id="PF00749"/>
    </source>
</evidence>
<evidence type="ECO:0000256" key="8">
    <source>
        <dbReference type="RuleBase" id="RU363037"/>
    </source>
</evidence>
<dbReference type="NCBIfam" id="NF004315">
    <property type="entry name" value="PRK05710.1-4"/>
    <property type="match status" value="1"/>
</dbReference>
<evidence type="ECO:0000256" key="3">
    <source>
        <dbReference type="ARBA" id="ARBA00022741"/>
    </source>
</evidence>
<keyword evidence="6 7" id="KW-0030">Aminoacyl-tRNA synthetase</keyword>
<evidence type="ECO:0000256" key="5">
    <source>
        <dbReference type="ARBA" id="ARBA00022840"/>
    </source>
</evidence>
<sequence>MIHPRSMPYVGRFAPSPTGPLHLGSLVAALGSCLEARRQRGRWLVRIEDVDQPRCLPGAGELILQQLDALGFEWDETPLWQSQRIALYREALAQLQAAGQVFACACSRSELADSALARDGSRRYPGTCRHGLPAGRSARAWRLRAPAGLIVWDDALQGAQAEDVERDVGDFVLLRADGLFAYQLAVVVDDAAQGISHVVRGADLLASTGRQIALQRALGVPTPAYTHLPVGTNAAGEKLSKQTLARSVSTLPPAAALCRALKFLGQQVPPALQVAEVRDVWAWALAHWSLAAVPHQPSLLLDERAR</sequence>
<dbReference type="PANTHER" id="PTHR43311">
    <property type="entry name" value="GLUTAMATE--TRNA LIGASE"/>
    <property type="match status" value="1"/>
</dbReference>
<feature type="domain" description="Glutamyl/glutaminyl-tRNA synthetase class Ib catalytic" evidence="9">
    <location>
        <begin position="12"/>
        <end position="249"/>
    </location>
</feature>
<feature type="binding site" evidence="7">
    <location>
        <position position="241"/>
    </location>
    <ligand>
        <name>ATP</name>
        <dbReference type="ChEBI" id="CHEBI:30616"/>
    </ligand>
</feature>
<proteinExistence type="inferred from homology"/>
<dbReference type="HAMAP" id="MF_01428">
    <property type="entry name" value="Glu_Q_tRNA_synth"/>
    <property type="match status" value="1"/>
</dbReference>
<dbReference type="Proteomes" id="UP001410394">
    <property type="component" value="Unassembled WGS sequence"/>
</dbReference>
<evidence type="ECO:0000256" key="1">
    <source>
        <dbReference type="ARBA" id="ARBA00022598"/>
    </source>
</evidence>